<dbReference type="InterPro" id="IPR001789">
    <property type="entry name" value="Sig_transdc_resp-reg_receiver"/>
</dbReference>
<reference evidence="6" key="1">
    <citation type="submission" date="2020-06" db="EMBL/GenBank/DDBJ databases">
        <title>Draft genomic sequecing of Geomonas sp. Red736.</title>
        <authorList>
            <person name="Itoh H."/>
            <person name="Xu Z.X."/>
            <person name="Ushijima N."/>
            <person name="Masuda Y."/>
            <person name="Shiratori Y."/>
            <person name="Senoo K."/>
        </authorList>
    </citation>
    <scope>NUCLEOTIDE SEQUENCE [LARGE SCALE GENOMIC DNA]</scope>
    <source>
        <strain evidence="6">Red736</strain>
    </source>
</reference>
<dbReference type="Gene3D" id="3.40.50.2300">
    <property type="match status" value="1"/>
</dbReference>
<dbReference type="InterPro" id="IPR037522">
    <property type="entry name" value="HD_GYP_dom"/>
</dbReference>
<evidence type="ECO:0000256" key="1">
    <source>
        <dbReference type="PROSITE-ProRule" id="PRU00169"/>
    </source>
</evidence>
<dbReference type="CDD" id="cd00077">
    <property type="entry name" value="HDc"/>
    <property type="match status" value="1"/>
</dbReference>
<dbReference type="Pfam" id="PF13487">
    <property type="entry name" value="HD_5"/>
    <property type="match status" value="1"/>
</dbReference>
<evidence type="ECO:0000313" key="6">
    <source>
        <dbReference type="Proteomes" id="UP000568888"/>
    </source>
</evidence>
<dbReference type="EMBL" id="BLXY01000001">
    <property type="protein sequence ID" value="GFO62894.1"/>
    <property type="molecule type" value="Genomic_DNA"/>
</dbReference>
<feature type="domain" description="HD-GYP" evidence="3">
    <location>
        <begin position="155"/>
        <end position="353"/>
    </location>
</feature>
<proteinExistence type="predicted"/>
<feature type="modified residue" description="4-aspartylphosphate" evidence="1">
    <location>
        <position position="56"/>
    </location>
</feature>
<dbReference type="PROSITE" id="PS51832">
    <property type="entry name" value="HD_GYP"/>
    <property type="match status" value="1"/>
</dbReference>
<dbReference type="AlphaFoldDB" id="A0A6V8MSN9"/>
<dbReference type="InterPro" id="IPR052020">
    <property type="entry name" value="Cyclic_di-GMP/3'3'-cGAMP_PDE"/>
</dbReference>
<dbReference type="InterPro" id="IPR011006">
    <property type="entry name" value="CheY-like_superfamily"/>
</dbReference>
<dbReference type="Pfam" id="PF00072">
    <property type="entry name" value="Response_reg"/>
    <property type="match status" value="1"/>
</dbReference>
<evidence type="ECO:0000313" key="5">
    <source>
        <dbReference type="EMBL" id="UPU35533.1"/>
    </source>
</evidence>
<evidence type="ECO:0000259" key="2">
    <source>
        <dbReference type="PROSITE" id="PS50110"/>
    </source>
</evidence>
<dbReference type="Gene3D" id="1.10.3210.10">
    <property type="entry name" value="Hypothetical protein af1432"/>
    <property type="match status" value="1"/>
</dbReference>
<dbReference type="Proteomes" id="UP000568888">
    <property type="component" value="Unassembled WGS sequence"/>
</dbReference>
<dbReference type="PANTHER" id="PTHR45228:SF5">
    <property type="entry name" value="CYCLIC DI-GMP PHOSPHODIESTERASE VC_1348-RELATED"/>
    <property type="match status" value="1"/>
</dbReference>
<gene>
    <name evidence="4" type="ORF">GMPD_08130</name>
    <name evidence="5" type="ORF">M1B72_19145</name>
</gene>
<dbReference type="SMART" id="SM00471">
    <property type="entry name" value="HDc"/>
    <property type="match status" value="1"/>
</dbReference>
<reference evidence="4" key="2">
    <citation type="journal article" date="2021" name="Int. J. Syst. Evol. Microbiol.">
        <title>Geomonas silvestris sp. nov., Geomonas paludis sp. nov. and Geomonas limicola sp. nov., isolated from terrestrial environments, and emended description of the genus Geomonas.</title>
        <authorList>
            <person name="Itoh H."/>
            <person name="Xu Z."/>
            <person name="Masuda Y."/>
            <person name="Ushijima N."/>
            <person name="Hayakawa C."/>
            <person name="Shiratori Y."/>
            <person name="Senoo K."/>
        </authorList>
    </citation>
    <scope>NUCLEOTIDE SEQUENCE</scope>
    <source>
        <strain evidence="4">Red736</strain>
    </source>
</reference>
<dbReference type="PANTHER" id="PTHR45228">
    <property type="entry name" value="CYCLIC DI-GMP PHOSPHODIESTERASE TM_0186-RELATED"/>
    <property type="match status" value="1"/>
</dbReference>
<evidence type="ECO:0000259" key="3">
    <source>
        <dbReference type="PROSITE" id="PS51832"/>
    </source>
</evidence>
<dbReference type="SUPFAM" id="SSF52172">
    <property type="entry name" value="CheY-like"/>
    <property type="match status" value="1"/>
</dbReference>
<evidence type="ECO:0000313" key="7">
    <source>
        <dbReference type="Proteomes" id="UP000831485"/>
    </source>
</evidence>
<dbReference type="InterPro" id="IPR003607">
    <property type="entry name" value="HD/PDEase_dom"/>
</dbReference>
<dbReference type="GO" id="GO:0000160">
    <property type="term" value="P:phosphorelay signal transduction system"/>
    <property type="evidence" value="ECO:0007669"/>
    <property type="project" value="InterPro"/>
</dbReference>
<dbReference type="SMART" id="SM00448">
    <property type="entry name" value="REC"/>
    <property type="match status" value="1"/>
</dbReference>
<organism evidence="4 6">
    <name type="scientific">Geomonas paludis</name>
    <dbReference type="NCBI Taxonomy" id="2740185"/>
    <lineage>
        <taxon>Bacteria</taxon>
        <taxon>Pseudomonadati</taxon>
        <taxon>Thermodesulfobacteriota</taxon>
        <taxon>Desulfuromonadia</taxon>
        <taxon>Geobacterales</taxon>
        <taxon>Geobacteraceae</taxon>
        <taxon>Geomonas</taxon>
    </lineage>
</organism>
<feature type="domain" description="Response regulatory" evidence="2">
    <location>
        <begin position="6"/>
        <end position="121"/>
    </location>
</feature>
<sequence>MFENVKVILADDDPLNLDMLETMLQQFECTLIKAGNGQEVIDAISAHPQVDLVVMDLNMPVLHGYDVLRRIKQDVHWHDIPVVVVTADSKEVANVLELGANDFLGKPFNLCETRHRVMNQIRNKRLADFAKDTNAVLEVEVAKRTAALQQALAKAIQTEYEISLRLGRAAEFRDQETGSHLKCISQLSKRLGQLAGIPGDQCDILYFASLLHDVGKIGIPDSILLKPGKLAPEEFATMKEHTVIGGKIMSGARDYPVIEAGRVIALQHHEKWDGTGYPYGLKGDEIHIFARVVSIVDVFDALLTERVYKRAFSIEESMGIMMDETGKAFDPQLLELFFKHVEEFHALQQTIHADTLPITSITEMIR</sequence>
<dbReference type="EMBL" id="CP096574">
    <property type="protein sequence ID" value="UPU35533.1"/>
    <property type="molecule type" value="Genomic_DNA"/>
</dbReference>
<keyword evidence="7" id="KW-1185">Reference proteome</keyword>
<dbReference type="Proteomes" id="UP000831485">
    <property type="component" value="Chromosome"/>
</dbReference>
<keyword evidence="1" id="KW-0597">Phosphoprotein</keyword>
<evidence type="ECO:0000313" key="4">
    <source>
        <dbReference type="EMBL" id="GFO62894.1"/>
    </source>
</evidence>
<dbReference type="SUPFAM" id="SSF109604">
    <property type="entry name" value="HD-domain/PDEase-like"/>
    <property type="match status" value="1"/>
</dbReference>
<dbReference type="RefSeq" id="WP_183345359.1">
    <property type="nucleotide sequence ID" value="NZ_BLXY01000001.1"/>
</dbReference>
<name>A0A6V8MSN9_9BACT</name>
<reference evidence="5" key="3">
    <citation type="submission" date="2022-04" db="EMBL/GenBank/DDBJ databases">
        <authorList>
            <person name="Liu G."/>
        </authorList>
    </citation>
    <scope>NUCLEOTIDE SEQUENCE</scope>
    <source>
        <strain evidence="5">RG22</strain>
    </source>
</reference>
<protein>
    <submittedName>
        <fullName evidence="4 5">Response regulator</fullName>
    </submittedName>
</protein>
<dbReference type="PROSITE" id="PS50110">
    <property type="entry name" value="RESPONSE_REGULATORY"/>
    <property type="match status" value="1"/>
</dbReference>
<accession>A0A6V8MSN9</accession>